<evidence type="ECO:0000256" key="12">
    <source>
        <dbReference type="ARBA" id="ARBA00023224"/>
    </source>
</evidence>
<dbReference type="PROSITE" id="PS50262">
    <property type="entry name" value="G_PROTEIN_RECEP_F1_2"/>
    <property type="match status" value="1"/>
</dbReference>
<dbReference type="InterPro" id="IPR008112">
    <property type="entry name" value="Relaxin_rcpt"/>
</dbReference>
<dbReference type="PANTHER" id="PTHR24372:SF68">
    <property type="entry name" value="RELAXIN RECEPTOR 1"/>
    <property type="match status" value="1"/>
</dbReference>
<comment type="caution">
    <text evidence="13">Lacks conserved residue(s) required for the propagation of feature annotation.</text>
</comment>
<dbReference type="PROSITE" id="PS50068">
    <property type="entry name" value="LDLRA_2"/>
    <property type="match status" value="1"/>
</dbReference>
<comment type="caution">
    <text evidence="16">The sequence shown here is derived from an EMBL/GenBank/DDBJ whole genome shotgun (WGS) entry which is preliminary data.</text>
</comment>
<reference evidence="16 17" key="1">
    <citation type="journal article" date="2018" name="Nat. Ecol. Evol.">
        <title>Shark genomes provide insights into elasmobranch evolution and the origin of vertebrates.</title>
        <authorList>
            <person name="Hara Y"/>
            <person name="Yamaguchi K"/>
            <person name="Onimaru K"/>
            <person name="Kadota M"/>
            <person name="Koyanagi M"/>
            <person name="Keeley SD"/>
            <person name="Tatsumi K"/>
            <person name="Tanaka K"/>
            <person name="Motone F"/>
            <person name="Kageyama Y"/>
            <person name="Nozu R"/>
            <person name="Adachi N"/>
            <person name="Nishimura O"/>
            <person name="Nakagawa R"/>
            <person name="Tanegashima C"/>
            <person name="Kiyatake I"/>
            <person name="Matsumoto R"/>
            <person name="Murakumo K"/>
            <person name="Nishida K"/>
            <person name="Terakita A"/>
            <person name="Kuratani S"/>
            <person name="Sato K"/>
            <person name="Hyodo S Kuraku.S."/>
        </authorList>
    </citation>
    <scope>NUCLEOTIDE SEQUENCE [LARGE SCALE GENOMIC DNA]</scope>
</reference>
<dbReference type="GO" id="GO:0008528">
    <property type="term" value="F:G protein-coupled peptide receptor activity"/>
    <property type="evidence" value="ECO:0007669"/>
    <property type="project" value="TreeGrafter"/>
</dbReference>
<dbReference type="GO" id="GO:0007189">
    <property type="term" value="P:adenylate cyclase-activating G protein-coupled receptor signaling pathway"/>
    <property type="evidence" value="ECO:0007669"/>
    <property type="project" value="TreeGrafter"/>
</dbReference>
<dbReference type="SMART" id="SM00192">
    <property type="entry name" value="LDLa"/>
    <property type="match status" value="1"/>
</dbReference>
<evidence type="ECO:0000256" key="4">
    <source>
        <dbReference type="ARBA" id="ARBA00022692"/>
    </source>
</evidence>
<dbReference type="InterPro" id="IPR001611">
    <property type="entry name" value="Leu-rich_rpt"/>
</dbReference>
<feature type="disulfide bond" evidence="13">
    <location>
        <begin position="38"/>
        <end position="53"/>
    </location>
</feature>
<keyword evidence="17" id="KW-1185">Reference proteome</keyword>
<evidence type="ECO:0000256" key="1">
    <source>
        <dbReference type="ARBA" id="ARBA00004651"/>
    </source>
</evidence>
<dbReference type="GO" id="GO:0009755">
    <property type="term" value="P:hormone-mediated signaling pathway"/>
    <property type="evidence" value="ECO:0007669"/>
    <property type="project" value="TreeGrafter"/>
</dbReference>
<feature type="transmembrane region" description="Helical" evidence="14">
    <location>
        <begin position="441"/>
        <end position="461"/>
    </location>
</feature>
<keyword evidence="12" id="KW-0807">Transducer</keyword>
<dbReference type="FunFam" id="3.80.10.10:FF:000434">
    <property type="entry name" value="Relaxin family peptide receptor 1"/>
    <property type="match status" value="1"/>
</dbReference>
<keyword evidence="2" id="KW-1003">Cell membrane</keyword>
<evidence type="ECO:0000259" key="15">
    <source>
        <dbReference type="PROSITE" id="PS50262"/>
    </source>
</evidence>
<feature type="domain" description="G-protein coupled receptors family 1 profile" evidence="15">
    <location>
        <begin position="419"/>
        <end position="594"/>
    </location>
</feature>
<evidence type="ECO:0000256" key="8">
    <source>
        <dbReference type="ARBA" id="ARBA00023136"/>
    </source>
</evidence>
<evidence type="ECO:0000256" key="3">
    <source>
        <dbReference type="ARBA" id="ARBA00022614"/>
    </source>
</evidence>
<protein>
    <recommendedName>
        <fullName evidence="15">G-protein coupled receptors family 1 profile domain-containing protein</fullName>
    </recommendedName>
</protein>
<keyword evidence="10" id="KW-0675">Receptor</keyword>
<feature type="transmembrane region" description="Helical" evidence="14">
    <location>
        <begin position="526"/>
        <end position="545"/>
    </location>
</feature>
<dbReference type="FunFam" id="4.10.400.10:FF:000014">
    <property type="entry name" value="Relaxin family peptide receptor 1"/>
    <property type="match status" value="1"/>
</dbReference>
<sequence length="594" mass="68147">MFVVALNYLELHEEHAGCPLGYFPCGNISKCLPQILHCNSVDDCGNKADEQDCDDSNGWSKVFELYYGRISKYKTPFTNCLLGNISEKCQCRGLELECEHAELYSIPLVSSNVLALRLPVNSLRKLHADCFINYQDLRELNLRNNEIATISDRAFKGLNNLTKLFLNNNRITYLPPGVFEDLHQVKWLILENNRIQKISPQTFLGLKAVILLVLLNNSFHQLPDKPICQEMPNLSWLDLEGNQIESVKNGTFMHCSRLTVLVLRRNKISSIQESAFAPLQRLGEMDTLLSRRPTAHMFPAQCGLRQSPARQTLNPMIVIKRNISFNIMKQIHKDQFDCLENLKSLSMDGMDFQALHNRIFQPLTNLSHVYFKKFEFCAYTPHVRSCKPNTDGISSFENLLANAVLRVFVWVVSAITCSGNIFVICMRFYIRSENKLHSLSIMSLCCADCLMGIYLLLIGSYDLRYRGEYNRHAQMWMDSMQCQITGSLAMFSTEVSVLLLSFLTLEKYLCIVYPFSNLKPGKCRTVFILVFIWFVGFVIAFTPLMNNDFFKNYYGRNGVCFPLHSEHLDTYGAQIYSTIIFLGKPEDYLLCLTM</sequence>
<dbReference type="InterPro" id="IPR032675">
    <property type="entry name" value="LRR_dom_sf"/>
</dbReference>
<evidence type="ECO:0000256" key="6">
    <source>
        <dbReference type="ARBA" id="ARBA00022989"/>
    </source>
</evidence>
<dbReference type="SUPFAM" id="SSF52058">
    <property type="entry name" value="L domain-like"/>
    <property type="match status" value="2"/>
</dbReference>
<dbReference type="AlphaFoldDB" id="A0A401SUK2"/>
<dbReference type="InterPro" id="IPR000276">
    <property type="entry name" value="GPCR_Rhodpsn"/>
</dbReference>
<evidence type="ECO:0000256" key="5">
    <source>
        <dbReference type="ARBA" id="ARBA00022737"/>
    </source>
</evidence>
<dbReference type="InterPro" id="IPR002172">
    <property type="entry name" value="LDrepeatLR_classA_rpt"/>
</dbReference>
<dbReference type="FunFam" id="3.80.10.10:FF:000207">
    <property type="entry name" value="Relaxin family peptide receptor 2"/>
    <property type="match status" value="1"/>
</dbReference>
<evidence type="ECO:0000256" key="2">
    <source>
        <dbReference type="ARBA" id="ARBA00022475"/>
    </source>
</evidence>
<name>A0A401SUK2_CHIPU</name>
<dbReference type="PRINTS" id="PR01739">
    <property type="entry name" value="RELAXINR"/>
</dbReference>
<organism evidence="16 17">
    <name type="scientific">Chiloscyllium punctatum</name>
    <name type="common">Brownbanded bambooshark</name>
    <name type="synonym">Hemiscyllium punctatum</name>
    <dbReference type="NCBI Taxonomy" id="137246"/>
    <lineage>
        <taxon>Eukaryota</taxon>
        <taxon>Metazoa</taxon>
        <taxon>Chordata</taxon>
        <taxon>Craniata</taxon>
        <taxon>Vertebrata</taxon>
        <taxon>Chondrichthyes</taxon>
        <taxon>Elasmobranchii</taxon>
        <taxon>Galeomorphii</taxon>
        <taxon>Galeoidea</taxon>
        <taxon>Orectolobiformes</taxon>
        <taxon>Hemiscylliidae</taxon>
        <taxon>Chiloscyllium</taxon>
    </lineage>
</organism>
<dbReference type="OrthoDB" id="6022531at2759"/>
<keyword evidence="8 14" id="KW-0472">Membrane</keyword>
<keyword evidence="11" id="KW-0325">Glycoprotein</keyword>
<dbReference type="PANTHER" id="PTHR24372">
    <property type="entry name" value="GLYCOPROTEIN HORMONE RECEPTOR"/>
    <property type="match status" value="1"/>
</dbReference>
<dbReference type="Gene3D" id="3.80.10.10">
    <property type="entry name" value="Ribonuclease Inhibitor"/>
    <property type="match status" value="2"/>
</dbReference>
<evidence type="ECO:0000256" key="13">
    <source>
        <dbReference type="PROSITE-ProRule" id="PRU00124"/>
    </source>
</evidence>
<evidence type="ECO:0000313" key="16">
    <source>
        <dbReference type="EMBL" id="GCC34058.1"/>
    </source>
</evidence>
<dbReference type="InterPro" id="IPR036055">
    <property type="entry name" value="LDL_receptor-like_sf"/>
</dbReference>
<evidence type="ECO:0000256" key="14">
    <source>
        <dbReference type="SAM" id="Phobius"/>
    </source>
</evidence>
<evidence type="ECO:0000256" key="11">
    <source>
        <dbReference type="ARBA" id="ARBA00023180"/>
    </source>
</evidence>
<dbReference type="STRING" id="137246.A0A401SUK2"/>
<dbReference type="PROSITE" id="PS01209">
    <property type="entry name" value="LDLRA_1"/>
    <property type="match status" value="1"/>
</dbReference>
<dbReference type="SUPFAM" id="SSF57424">
    <property type="entry name" value="LDL receptor-like module"/>
    <property type="match status" value="1"/>
</dbReference>
<keyword evidence="7" id="KW-0297">G-protein coupled receptor</keyword>
<dbReference type="InterPro" id="IPR017452">
    <property type="entry name" value="GPCR_Rhodpsn_7TM"/>
</dbReference>
<keyword evidence="5" id="KW-0677">Repeat</keyword>
<dbReference type="InterPro" id="IPR023415">
    <property type="entry name" value="LDLR_class-A_CS"/>
</dbReference>
<gene>
    <name evidence="16" type="ORF">chiPu_0012531</name>
</gene>
<keyword evidence="4 14" id="KW-0812">Transmembrane</keyword>
<dbReference type="PROSITE" id="PS51450">
    <property type="entry name" value="LRR"/>
    <property type="match status" value="4"/>
</dbReference>
<feature type="transmembrane region" description="Helical" evidence="14">
    <location>
        <begin position="484"/>
        <end position="505"/>
    </location>
</feature>
<dbReference type="OMA" id="ALMPIHI"/>
<proteinExistence type="predicted"/>
<dbReference type="CDD" id="cd00112">
    <property type="entry name" value="LDLa"/>
    <property type="match status" value="1"/>
</dbReference>
<dbReference type="SMART" id="SM00369">
    <property type="entry name" value="LRR_TYP"/>
    <property type="match status" value="6"/>
</dbReference>
<keyword evidence="9 13" id="KW-1015">Disulfide bond</keyword>
<keyword evidence="3" id="KW-0433">Leucine-rich repeat</keyword>
<dbReference type="Pfam" id="PF00001">
    <property type="entry name" value="7tm_1"/>
    <property type="match status" value="1"/>
</dbReference>
<dbReference type="GO" id="GO:0005886">
    <property type="term" value="C:plasma membrane"/>
    <property type="evidence" value="ECO:0007669"/>
    <property type="project" value="UniProtKB-SubCell"/>
</dbReference>
<dbReference type="InterPro" id="IPR003591">
    <property type="entry name" value="Leu-rich_rpt_typical-subtyp"/>
</dbReference>
<keyword evidence="6 14" id="KW-1133">Transmembrane helix</keyword>
<evidence type="ECO:0000313" key="17">
    <source>
        <dbReference type="Proteomes" id="UP000287033"/>
    </source>
</evidence>
<dbReference type="Gene3D" id="4.10.400.10">
    <property type="entry name" value="Low-density Lipoprotein Receptor"/>
    <property type="match status" value="1"/>
</dbReference>
<evidence type="ECO:0000256" key="9">
    <source>
        <dbReference type="ARBA" id="ARBA00023157"/>
    </source>
</evidence>
<dbReference type="Pfam" id="PF13855">
    <property type="entry name" value="LRR_8"/>
    <property type="match status" value="2"/>
</dbReference>
<dbReference type="Proteomes" id="UP000287033">
    <property type="component" value="Unassembled WGS sequence"/>
</dbReference>
<accession>A0A401SUK2</accession>
<evidence type="ECO:0000256" key="10">
    <source>
        <dbReference type="ARBA" id="ARBA00023170"/>
    </source>
</evidence>
<dbReference type="Gene3D" id="1.20.1070.10">
    <property type="entry name" value="Rhodopsin 7-helix transmembrane proteins"/>
    <property type="match status" value="1"/>
</dbReference>
<dbReference type="SUPFAM" id="SSF81321">
    <property type="entry name" value="Family A G protein-coupled receptor-like"/>
    <property type="match status" value="1"/>
</dbReference>
<evidence type="ECO:0000256" key="7">
    <source>
        <dbReference type="ARBA" id="ARBA00023040"/>
    </source>
</evidence>
<comment type="subcellular location">
    <subcellularLocation>
        <location evidence="1">Cell membrane</location>
        <topology evidence="1">Multi-pass membrane protein</topology>
    </subcellularLocation>
</comment>
<dbReference type="PRINTS" id="PR00237">
    <property type="entry name" value="GPCRRHODOPSN"/>
</dbReference>
<dbReference type="EMBL" id="BEZZ01000565">
    <property type="protein sequence ID" value="GCC34058.1"/>
    <property type="molecule type" value="Genomic_DNA"/>
</dbReference>
<feature type="transmembrane region" description="Helical" evidence="14">
    <location>
        <begin position="407"/>
        <end position="429"/>
    </location>
</feature>